<dbReference type="Proteomes" id="UP000533080">
    <property type="component" value="Unassembled WGS sequence"/>
</dbReference>
<evidence type="ECO:0000313" key="3">
    <source>
        <dbReference type="Proteomes" id="UP000533080"/>
    </source>
</evidence>
<dbReference type="RefSeq" id="WP_171444546.1">
    <property type="nucleotide sequence ID" value="NZ_JABFNS010000008.1"/>
</dbReference>
<dbReference type="EMBL" id="JABFNT010000140">
    <property type="protein sequence ID" value="NOJ82686.1"/>
    <property type="molecule type" value="Genomic_DNA"/>
</dbReference>
<keyword evidence="1" id="KW-0732">Signal</keyword>
<comment type="caution">
    <text evidence="2">The sequence shown here is derived from an EMBL/GenBank/DDBJ whole genome shotgun (WGS) entry which is preliminary data.</text>
</comment>
<feature type="signal peptide" evidence="1">
    <location>
        <begin position="1"/>
        <end position="27"/>
    </location>
</feature>
<sequence>MPRQSPRWCLAAAVTVLLAGTAASSQSASSITFQSPAQGWSVFASPNPLPFGSTAAIHYSADRLTQCRGNINGTTLGWTMTGYYQFNDGPVQRFWVAGFSSTPNPPAPSIPLNTRGTLAIWFENTNRWGCQAWDSNFGTNHVFTVR</sequence>
<name>A0A7Y4IP46_MYXXA</name>
<evidence type="ECO:0000313" key="2">
    <source>
        <dbReference type="EMBL" id="NOJ82686.1"/>
    </source>
</evidence>
<dbReference type="Pfam" id="PF19714">
    <property type="entry name" value="DUF6209"/>
    <property type="match status" value="1"/>
</dbReference>
<accession>A0A7Y4IP46</accession>
<gene>
    <name evidence="2" type="ORF">HNV28_30960</name>
</gene>
<dbReference type="AlphaFoldDB" id="A0A7Y4IP46"/>
<evidence type="ECO:0000256" key="1">
    <source>
        <dbReference type="SAM" id="SignalP"/>
    </source>
</evidence>
<feature type="chain" id="PRO_5031098629" evidence="1">
    <location>
        <begin position="28"/>
        <end position="146"/>
    </location>
</feature>
<reference evidence="2 3" key="1">
    <citation type="submission" date="2020-05" db="EMBL/GenBank/DDBJ databases">
        <authorList>
            <person name="Whitworth D."/>
        </authorList>
    </citation>
    <scope>NUCLEOTIDE SEQUENCE [LARGE SCALE GENOMIC DNA]</scope>
    <source>
        <strain evidence="2 3">AM005</strain>
    </source>
</reference>
<dbReference type="InterPro" id="IPR046181">
    <property type="entry name" value="DUF6209"/>
</dbReference>
<organism evidence="2 3">
    <name type="scientific">Myxococcus xanthus</name>
    <dbReference type="NCBI Taxonomy" id="34"/>
    <lineage>
        <taxon>Bacteria</taxon>
        <taxon>Pseudomonadati</taxon>
        <taxon>Myxococcota</taxon>
        <taxon>Myxococcia</taxon>
        <taxon>Myxococcales</taxon>
        <taxon>Cystobacterineae</taxon>
        <taxon>Myxococcaceae</taxon>
        <taxon>Myxococcus</taxon>
    </lineage>
</organism>
<protein>
    <submittedName>
        <fullName evidence="2">Uncharacterized protein</fullName>
    </submittedName>
</protein>
<proteinExistence type="predicted"/>